<protein>
    <submittedName>
        <fullName evidence="6">Transcriptional regulator</fullName>
    </submittedName>
</protein>
<dbReference type="PRINTS" id="PR00455">
    <property type="entry name" value="HTHTETR"/>
</dbReference>
<gene>
    <name evidence="6" type="ORF">AWN90_11205</name>
</gene>
<feature type="DNA-binding region" description="H-T-H motif" evidence="4">
    <location>
        <begin position="37"/>
        <end position="56"/>
    </location>
</feature>
<evidence type="ECO:0000313" key="7">
    <source>
        <dbReference type="Proteomes" id="UP000076512"/>
    </source>
</evidence>
<dbReference type="STRING" id="455432.AWN90_11205"/>
<dbReference type="PANTHER" id="PTHR30055:SF234">
    <property type="entry name" value="HTH-TYPE TRANSCRIPTIONAL REGULATOR BETI"/>
    <property type="match status" value="1"/>
</dbReference>
<comment type="caution">
    <text evidence="6">The sequence shown here is derived from an EMBL/GenBank/DDBJ whole genome shotgun (WGS) entry which is preliminary data.</text>
</comment>
<accession>A0A164HE58</accession>
<keyword evidence="3" id="KW-0804">Transcription</keyword>
<dbReference type="GO" id="GO:0000976">
    <property type="term" value="F:transcription cis-regulatory region binding"/>
    <property type="evidence" value="ECO:0007669"/>
    <property type="project" value="TreeGrafter"/>
</dbReference>
<evidence type="ECO:0000313" key="6">
    <source>
        <dbReference type="EMBL" id="KZM68435.1"/>
    </source>
</evidence>
<dbReference type="OrthoDB" id="5119743at2"/>
<dbReference type="Gene3D" id="1.10.357.10">
    <property type="entry name" value="Tetracycline Repressor, domain 2"/>
    <property type="match status" value="1"/>
</dbReference>
<dbReference type="GO" id="GO:0003700">
    <property type="term" value="F:DNA-binding transcription factor activity"/>
    <property type="evidence" value="ECO:0007669"/>
    <property type="project" value="TreeGrafter"/>
</dbReference>
<organism evidence="6 7">
    <name type="scientific">Nocardia terpenica</name>
    <dbReference type="NCBI Taxonomy" id="455432"/>
    <lineage>
        <taxon>Bacteria</taxon>
        <taxon>Bacillati</taxon>
        <taxon>Actinomycetota</taxon>
        <taxon>Actinomycetes</taxon>
        <taxon>Mycobacteriales</taxon>
        <taxon>Nocardiaceae</taxon>
        <taxon>Nocardia</taxon>
    </lineage>
</organism>
<name>A0A164HE58_9NOCA</name>
<dbReference type="InterPro" id="IPR050109">
    <property type="entry name" value="HTH-type_TetR-like_transc_reg"/>
</dbReference>
<dbReference type="PROSITE" id="PS50977">
    <property type="entry name" value="HTH_TETR_2"/>
    <property type="match status" value="1"/>
</dbReference>
<keyword evidence="1" id="KW-0805">Transcription regulation</keyword>
<keyword evidence="7" id="KW-1185">Reference proteome</keyword>
<evidence type="ECO:0000256" key="2">
    <source>
        <dbReference type="ARBA" id="ARBA00023125"/>
    </source>
</evidence>
<keyword evidence="2 4" id="KW-0238">DNA-binding</keyword>
<feature type="domain" description="HTH tetR-type" evidence="5">
    <location>
        <begin position="14"/>
        <end position="74"/>
    </location>
</feature>
<dbReference type="AlphaFoldDB" id="A0A164HE58"/>
<dbReference type="RefSeq" id="WP_067580031.1">
    <property type="nucleotide sequence ID" value="NZ_JABMCZ010000002.1"/>
</dbReference>
<dbReference type="PANTHER" id="PTHR30055">
    <property type="entry name" value="HTH-TYPE TRANSCRIPTIONAL REGULATOR RUTR"/>
    <property type="match status" value="1"/>
</dbReference>
<reference evidence="6 7" key="1">
    <citation type="submission" date="2016-04" db="EMBL/GenBank/DDBJ databases">
        <authorList>
            <person name="Evans L.H."/>
            <person name="Alamgir A."/>
            <person name="Owens N."/>
            <person name="Weber N.D."/>
            <person name="Virtaneva K."/>
            <person name="Barbian K."/>
            <person name="Babar A."/>
            <person name="Rosenke K."/>
        </authorList>
    </citation>
    <scope>NUCLEOTIDE SEQUENCE [LARGE SCALE GENOMIC DNA]</scope>
    <source>
        <strain evidence="6 7">IFM 0406</strain>
    </source>
</reference>
<evidence type="ECO:0000256" key="4">
    <source>
        <dbReference type="PROSITE-ProRule" id="PRU00335"/>
    </source>
</evidence>
<dbReference type="SUPFAM" id="SSF46689">
    <property type="entry name" value="Homeodomain-like"/>
    <property type="match status" value="1"/>
</dbReference>
<evidence type="ECO:0000256" key="1">
    <source>
        <dbReference type="ARBA" id="ARBA00023015"/>
    </source>
</evidence>
<evidence type="ECO:0000259" key="5">
    <source>
        <dbReference type="PROSITE" id="PS50977"/>
    </source>
</evidence>
<proteinExistence type="predicted"/>
<evidence type="ECO:0000256" key="3">
    <source>
        <dbReference type="ARBA" id="ARBA00023163"/>
    </source>
</evidence>
<dbReference type="EMBL" id="LWGR01000021">
    <property type="protein sequence ID" value="KZM68435.1"/>
    <property type="molecule type" value="Genomic_DNA"/>
</dbReference>
<dbReference type="InterPro" id="IPR001647">
    <property type="entry name" value="HTH_TetR"/>
</dbReference>
<sequence>MAARTMSGSGVAGGSTKDAIREAAIRLFSAKGFEQTSLREVADAVGITKASLYYHYASKLDLLIAIVEPAFDDLGSVVEGLGELTYGPEGVREVLARQLRAMLRHRTASVMAVRDTVAIINAIGNRYPDMLANHRRLTRWLAGPDPSPEALLRASSALEVVSTVLWSQELAPEADEDMIERVLLDAALGVLAGGAGAPSTNGSGRAHHR</sequence>
<dbReference type="InterPro" id="IPR009057">
    <property type="entry name" value="Homeodomain-like_sf"/>
</dbReference>
<dbReference type="Pfam" id="PF00440">
    <property type="entry name" value="TetR_N"/>
    <property type="match status" value="1"/>
</dbReference>
<dbReference type="Proteomes" id="UP000076512">
    <property type="component" value="Unassembled WGS sequence"/>
</dbReference>